<protein>
    <submittedName>
        <fullName evidence="1">Uncharacterized protein</fullName>
    </submittedName>
</protein>
<evidence type="ECO:0000313" key="2">
    <source>
        <dbReference type="Proteomes" id="UP001642360"/>
    </source>
</evidence>
<organism evidence="1 2">
    <name type="scientific">Ilex paraguariensis</name>
    <name type="common">yerba mate</name>
    <dbReference type="NCBI Taxonomy" id="185542"/>
    <lineage>
        <taxon>Eukaryota</taxon>
        <taxon>Viridiplantae</taxon>
        <taxon>Streptophyta</taxon>
        <taxon>Embryophyta</taxon>
        <taxon>Tracheophyta</taxon>
        <taxon>Spermatophyta</taxon>
        <taxon>Magnoliopsida</taxon>
        <taxon>eudicotyledons</taxon>
        <taxon>Gunneridae</taxon>
        <taxon>Pentapetalae</taxon>
        <taxon>asterids</taxon>
        <taxon>campanulids</taxon>
        <taxon>Aquifoliales</taxon>
        <taxon>Aquifoliaceae</taxon>
        <taxon>Ilex</taxon>
    </lineage>
</organism>
<dbReference type="Proteomes" id="UP001642360">
    <property type="component" value="Unassembled WGS sequence"/>
</dbReference>
<name>A0ABC8R547_9AQUA</name>
<dbReference type="AlphaFoldDB" id="A0ABC8R547"/>
<keyword evidence="2" id="KW-1185">Reference proteome</keyword>
<evidence type="ECO:0000313" key="1">
    <source>
        <dbReference type="EMBL" id="CAK9140119.1"/>
    </source>
</evidence>
<accession>A0ABC8R547</accession>
<reference evidence="1 2" key="1">
    <citation type="submission" date="2024-02" db="EMBL/GenBank/DDBJ databases">
        <authorList>
            <person name="Vignale AGUSTIN F."/>
            <person name="Sosa J E."/>
            <person name="Modenutti C."/>
        </authorList>
    </citation>
    <scope>NUCLEOTIDE SEQUENCE [LARGE SCALE GENOMIC DNA]</scope>
</reference>
<gene>
    <name evidence="1" type="ORF">ILEXP_LOCUS7550</name>
</gene>
<sequence>MIQLSPSHFPKFVSIESPSPLNSLSTQTIHTLSLSLTHTHNSALMALQVSRTPPSSIGLVPCASSSWSAKLSSMVCVAGGGSIREKRVTVMGMNMKKNKKVGCVKVWSSLDTAGPVVVGQVTEVCKDTFWPIVKAAGDKTVVLDMYTQ</sequence>
<proteinExistence type="predicted"/>
<comment type="caution">
    <text evidence="1">The sequence shown here is derived from an EMBL/GenBank/DDBJ whole genome shotgun (WGS) entry which is preliminary data.</text>
</comment>
<dbReference type="EMBL" id="CAUOFW020001014">
    <property type="protein sequence ID" value="CAK9140119.1"/>
    <property type="molecule type" value="Genomic_DNA"/>
</dbReference>